<reference evidence="3" key="1">
    <citation type="submission" date="2020-01" db="EMBL/GenBank/DDBJ databases">
        <authorList>
            <person name="Mishra B."/>
        </authorList>
    </citation>
    <scope>NUCLEOTIDE SEQUENCE [LARGE SCALE GENOMIC DNA]</scope>
</reference>
<accession>A0A6D2L760</accession>
<evidence type="ECO:0000313" key="3">
    <source>
        <dbReference type="EMBL" id="CAA7055733.1"/>
    </source>
</evidence>
<evidence type="ECO:0000256" key="1">
    <source>
        <dbReference type="SAM" id="MobiDB-lite"/>
    </source>
</evidence>
<feature type="signal peptide" evidence="2">
    <location>
        <begin position="1"/>
        <end position="16"/>
    </location>
</feature>
<proteinExistence type="predicted"/>
<keyword evidence="4" id="KW-1185">Reference proteome</keyword>
<dbReference type="AlphaFoldDB" id="A0A6D2L760"/>
<protein>
    <submittedName>
        <fullName evidence="3">Uncharacterized protein</fullName>
    </submittedName>
</protein>
<sequence length="124" mass="13316">MGRALLGLGVIVSCDGCLMITTSSLPAGGKANWLNMSTAISLSSSVLAALHDNFCCTIYLQFPERPVTVKREVMAVIETLKKKEEEPTPIQEVGENSGTACEENNSEEGEEPQMVVSEDEPPTN</sequence>
<gene>
    <name evidence="3" type="ORF">MERR_LOCUS42969</name>
</gene>
<feature type="compositionally biased region" description="Acidic residues" evidence="1">
    <location>
        <begin position="104"/>
        <end position="124"/>
    </location>
</feature>
<dbReference type="Proteomes" id="UP000467841">
    <property type="component" value="Unassembled WGS sequence"/>
</dbReference>
<feature type="chain" id="PRO_5025636910" evidence="2">
    <location>
        <begin position="17"/>
        <end position="124"/>
    </location>
</feature>
<feature type="region of interest" description="Disordered" evidence="1">
    <location>
        <begin position="83"/>
        <end position="124"/>
    </location>
</feature>
<evidence type="ECO:0000256" key="2">
    <source>
        <dbReference type="SAM" id="SignalP"/>
    </source>
</evidence>
<name>A0A6D2L760_9BRAS</name>
<dbReference type="EMBL" id="CACVBM020001607">
    <property type="protein sequence ID" value="CAA7055733.1"/>
    <property type="molecule type" value="Genomic_DNA"/>
</dbReference>
<keyword evidence="2" id="KW-0732">Signal</keyword>
<comment type="caution">
    <text evidence="3">The sequence shown here is derived from an EMBL/GenBank/DDBJ whole genome shotgun (WGS) entry which is preliminary data.</text>
</comment>
<evidence type="ECO:0000313" key="4">
    <source>
        <dbReference type="Proteomes" id="UP000467841"/>
    </source>
</evidence>
<organism evidence="3 4">
    <name type="scientific">Microthlaspi erraticum</name>
    <dbReference type="NCBI Taxonomy" id="1685480"/>
    <lineage>
        <taxon>Eukaryota</taxon>
        <taxon>Viridiplantae</taxon>
        <taxon>Streptophyta</taxon>
        <taxon>Embryophyta</taxon>
        <taxon>Tracheophyta</taxon>
        <taxon>Spermatophyta</taxon>
        <taxon>Magnoliopsida</taxon>
        <taxon>eudicotyledons</taxon>
        <taxon>Gunneridae</taxon>
        <taxon>Pentapetalae</taxon>
        <taxon>rosids</taxon>
        <taxon>malvids</taxon>
        <taxon>Brassicales</taxon>
        <taxon>Brassicaceae</taxon>
        <taxon>Coluteocarpeae</taxon>
        <taxon>Microthlaspi</taxon>
    </lineage>
</organism>